<evidence type="ECO:0000313" key="1">
    <source>
        <dbReference type="Proteomes" id="UP000887580"/>
    </source>
</evidence>
<protein>
    <submittedName>
        <fullName evidence="2">Uncharacterized protein</fullName>
    </submittedName>
</protein>
<dbReference type="WBParaSite" id="PS1159_v2.g2715.t1">
    <property type="protein sequence ID" value="PS1159_v2.g2715.t1"/>
    <property type="gene ID" value="PS1159_v2.g2715"/>
</dbReference>
<organism evidence="1 2">
    <name type="scientific">Panagrolaimus sp. PS1159</name>
    <dbReference type="NCBI Taxonomy" id="55785"/>
    <lineage>
        <taxon>Eukaryota</taxon>
        <taxon>Metazoa</taxon>
        <taxon>Ecdysozoa</taxon>
        <taxon>Nematoda</taxon>
        <taxon>Chromadorea</taxon>
        <taxon>Rhabditida</taxon>
        <taxon>Tylenchina</taxon>
        <taxon>Panagrolaimomorpha</taxon>
        <taxon>Panagrolaimoidea</taxon>
        <taxon>Panagrolaimidae</taxon>
        <taxon>Panagrolaimus</taxon>
    </lineage>
</organism>
<proteinExistence type="predicted"/>
<accession>A0AC35GAN4</accession>
<sequence length="353" mass="39482">MKGIGISSSSPGGPQIPPRTTSSDSDKPETWKQSLGIFLAFLLILFILFSSFWLIRYAWRDKSVYDELVDYLDKTISISKINYNHELGLYEVTEKEMDALHHQRKYKSLIWIFLASDLANFVLLGIAIMLYYGGDTSRGTMHVLFWLFLGLAILYSLIEASVFTGLIFPLSGKLPNETSTLLDHAIPHNPGGLRQMEQGMGCTFDHSLYNTFKRRQNPKNTCDPFIARSYIPQGLIISFIVLRIVAILFFIFALIVRNPIGQGIANLIAKSRPNGGYQNRFVKNPNRTSNFDPPPATPPGHVDHAISYNNAAFFATNGGLNSSRNSDISRSDAGDIVNYKTNVHHSNSLISEV</sequence>
<evidence type="ECO:0000313" key="2">
    <source>
        <dbReference type="WBParaSite" id="PS1159_v2.g2715.t1"/>
    </source>
</evidence>
<reference evidence="2" key="1">
    <citation type="submission" date="2022-11" db="UniProtKB">
        <authorList>
            <consortium name="WormBaseParasite"/>
        </authorList>
    </citation>
    <scope>IDENTIFICATION</scope>
</reference>
<name>A0AC35GAN4_9BILA</name>
<dbReference type="Proteomes" id="UP000887580">
    <property type="component" value="Unplaced"/>
</dbReference>